<gene>
    <name evidence="3" type="ORF">P280DRAFT_232000</name>
</gene>
<dbReference type="AlphaFoldDB" id="A0A6A6RHH7"/>
<feature type="compositionally biased region" description="Low complexity" evidence="1">
    <location>
        <begin position="87"/>
        <end position="100"/>
    </location>
</feature>
<dbReference type="Proteomes" id="UP000799753">
    <property type="component" value="Unassembled WGS sequence"/>
</dbReference>
<evidence type="ECO:0000313" key="3">
    <source>
        <dbReference type="EMBL" id="KAF2634726.1"/>
    </source>
</evidence>
<dbReference type="EMBL" id="MU006815">
    <property type="protein sequence ID" value="KAF2634726.1"/>
    <property type="molecule type" value="Genomic_DNA"/>
</dbReference>
<keyword evidence="2" id="KW-0812">Transmembrane</keyword>
<reference evidence="3" key="1">
    <citation type="journal article" date="2020" name="Stud. Mycol.">
        <title>101 Dothideomycetes genomes: a test case for predicting lifestyles and emergence of pathogens.</title>
        <authorList>
            <person name="Haridas S."/>
            <person name="Albert R."/>
            <person name="Binder M."/>
            <person name="Bloem J."/>
            <person name="Labutti K."/>
            <person name="Salamov A."/>
            <person name="Andreopoulos B."/>
            <person name="Baker S."/>
            <person name="Barry K."/>
            <person name="Bills G."/>
            <person name="Bluhm B."/>
            <person name="Cannon C."/>
            <person name="Castanera R."/>
            <person name="Culley D."/>
            <person name="Daum C."/>
            <person name="Ezra D."/>
            <person name="Gonzalez J."/>
            <person name="Henrissat B."/>
            <person name="Kuo A."/>
            <person name="Liang C."/>
            <person name="Lipzen A."/>
            <person name="Lutzoni F."/>
            <person name="Magnuson J."/>
            <person name="Mondo S."/>
            <person name="Nolan M."/>
            <person name="Ohm R."/>
            <person name="Pangilinan J."/>
            <person name="Park H.-J."/>
            <person name="Ramirez L."/>
            <person name="Alfaro M."/>
            <person name="Sun H."/>
            <person name="Tritt A."/>
            <person name="Yoshinaga Y."/>
            <person name="Zwiers L.-H."/>
            <person name="Turgeon B."/>
            <person name="Goodwin S."/>
            <person name="Spatafora J."/>
            <person name="Crous P."/>
            <person name="Grigoriev I."/>
        </authorList>
    </citation>
    <scope>NUCLEOTIDE SEQUENCE</scope>
    <source>
        <strain evidence="3">CBS 473.64</strain>
    </source>
</reference>
<protein>
    <submittedName>
        <fullName evidence="3">Uncharacterized protein</fullName>
    </submittedName>
</protein>
<name>A0A6A6RHH7_9PLEO</name>
<keyword evidence="2" id="KW-1133">Transmembrane helix</keyword>
<feature type="transmembrane region" description="Helical" evidence="2">
    <location>
        <begin position="42"/>
        <end position="61"/>
    </location>
</feature>
<accession>A0A6A6RHH7</accession>
<evidence type="ECO:0000256" key="1">
    <source>
        <dbReference type="SAM" id="MobiDB-lite"/>
    </source>
</evidence>
<sequence length="210" mass="22229">MRPECGGCSRPGVGIPLLEVRLVALHRSGDPQALLITMSPKAVFLLHVLMAFLLIASVVSLSGDDDTGAMIASAISDAADGIPATLTSASTSSSTTSPSKSSRKKSKAEKAEIKASKLAAATATASSRPPPPVFPSAAAVGGMACVVPLCAVGFTLIMVAFRLYLNRVEDEEEYLRERNWEKSSFGMEADMQQGKLEAHQKDLDQYFMGH</sequence>
<feature type="transmembrane region" description="Helical" evidence="2">
    <location>
        <begin position="137"/>
        <end position="161"/>
    </location>
</feature>
<keyword evidence="2" id="KW-0472">Membrane</keyword>
<proteinExistence type="predicted"/>
<evidence type="ECO:0000313" key="4">
    <source>
        <dbReference type="Proteomes" id="UP000799753"/>
    </source>
</evidence>
<feature type="region of interest" description="Disordered" evidence="1">
    <location>
        <begin position="87"/>
        <end position="109"/>
    </location>
</feature>
<organism evidence="3 4">
    <name type="scientific">Massarina eburnea CBS 473.64</name>
    <dbReference type="NCBI Taxonomy" id="1395130"/>
    <lineage>
        <taxon>Eukaryota</taxon>
        <taxon>Fungi</taxon>
        <taxon>Dikarya</taxon>
        <taxon>Ascomycota</taxon>
        <taxon>Pezizomycotina</taxon>
        <taxon>Dothideomycetes</taxon>
        <taxon>Pleosporomycetidae</taxon>
        <taxon>Pleosporales</taxon>
        <taxon>Massarineae</taxon>
        <taxon>Massarinaceae</taxon>
        <taxon>Massarina</taxon>
    </lineage>
</organism>
<keyword evidence="4" id="KW-1185">Reference proteome</keyword>
<evidence type="ECO:0000256" key="2">
    <source>
        <dbReference type="SAM" id="Phobius"/>
    </source>
</evidence>